<evidence type="ECO:0000256" key="3">
    <source>
        <dbReference type="ARBA" id="ARBA00023163"/>
    </source>
</evidence>
<dbReference type="InterPro" id="IPR046335">
    <property type="entry name" value="LacI/GalR-like_sensor"/>
</dbReference>
<proteinExistence type="predicted"/>
<feature type="domain" description="Transcriptional regulator LacI/GalR-like sensor" evidence="4">
    <location>
        <begin position="32"/>
        <end position="189"/>
    </location>
</feature>
<dbReference type="InterPro" id="IPR028082">
    <property type="entry name" value="Peripla_BP_I"/>
</dbReference>
<dbReference type="Proteomes" id="UP000019084">
    <property type="component" value="Unassembled WGS sequence"/>
</dbReference>
<dbReference type="Gene3D" id="3.40.50.2300">
    <property type="match status" value="1"/>
</dbReference>
<comment type="caution">
    <text evidence="5">The sequence shown here is derived from an EMBL/GenBank/DDBJ whole genome shotgun (WGS) entry which is preliminary data.</text>
</comment>
<evidence type="ECO:0000256" key="1">
    <source>
        <dbReference type="ARBA" id="ARBA00023015"/>
    </source>
</evidence>
<reference evidence="5 6" key="1">
    <citation type="submission" date="2014-01" db="EMBL/GenBank/DDBJ databases">
        <title>Genome sequence and analysis of Xanthomonas arboricola pv. pruni.</title>
        <authorList>
            <person name="Fujikawa T."/>
            <person name="Nakazono-Nagaoka E."/>
        </authorList>
    </citation>
    <scope>NUCLEOTIDE SEQUENCE [LARGE SCALE GENOMIC DNA]</scope>
    <source>
        <strain evidence="6">MAFF 301420</strain>
    </source>
</reference>
<dbReference type="AlphaFoldDB" id="W4SFX9"/>
<dbReference type="Pfam" id="PF13377">
    <property type="entry name" value="Peripla_BP_3"/>
    <property type="match status" value="1"/>
</dbReference>
<gene>
    <name evidence="5" type="ORF">XPR_1703</name>
</gene>
<sequence length="256" mass="27856">DGLPMAVWGSRIDGQSYISVGSDNFQGGALATEHLIASGRRRIAFLGDDQLPEVAPRFAGYRHALQRHGLEFDTRLHARSHFLSEDAYRLTRAMLKKTDPPDGLFAASDVIAVGAIRALVEAGHRVPQDISLVGFDDIPLAAYSQPPLTTVRQDLGLAARLLVDRLLALIGGEAVESVEMPVKLVVRESREAGIGESGIGNRESGIGNRKSVRDGVRCIATCCCPRDRGRLFRTQRHRRNASRLRHCCLGLADADA</sequence>
<organism evidence="5 6">
    <name type="scientific">Xanthomonas arboricola pv. pruni MAFF 301420</name>
    <dbReference type="NCBI Taxonomy" id="1418095"/>
    <lineage>
        <taxon>Bacteria</taxon>
        <taxon>Pseudomonadati</taxon>
        <taxon>Pseudomonadota</taxon>
        <taxon>Gammaproteobacteria</taxon>
        <taxon>Lysobacterales</taxon>
        <taxon>Lysobacteraceae</taxon>
        <taxon>Xanthomonas</taxon>
    </lineage>
</organism>
<evidence type="ECO:0000259" key="4">
    <source>
        <dbReference type="Pfam" id="PF13377"/>
    </source>
</evidence>
<dbReference type="PANTHER" id="PTHR30146">
    <property type="entry name" value="LACI-RELATED TRANSCRIPTIONAL REPRESSOR"/>
    <property type="match status" value="1"/>
</dbReference>
<dbReference type="GO" id="GO:0000976">
    <property type="term" value="F:transcription cis-regulatory region binding"/>
    <property type="evidence" value="ECO:0007669"/>
    <property type="project" value="TreeGrafter"/>
</dbReference>
<keyword evidence="1" id="KW-0805">Transcription regulation</keyword>
<dbReference type="PANTHER" id="PTHR30146:SF120">
    <property type="entry name" value="ALANINE RACEMASE"/>
    <property type="match status" value="1"/>
</dbReference>
<feature type="non-terminal residue" evidence="5">
    <location>
        <position position="1"/>
    </location>
</feature>
<evidence type="ECO:0000313" key="6">
    <source>
        <dbReference type="Proteomes" id="UP000019084"/>
    </source>
</evidence>
<name>W4SFX9_9XANT</name>
<keyword evidence="3" id="KW-0804">Transcription</keyword>
<evidence type="ECO:0000313" key="5">
    <source>
        <dbReference type="EMBL" id="GAE55068.1"/>
    </source>
</evidence>
<accession>W4SFX9</accession>
<keyword evidence="2" id="KW-0238">DNA-binding</keyword>
<dbReference type="GO" id="GO:0003700">
    <property type="term" value="F:DNA-binding transcription factor activity"/>
    <property type="evidence" value="ECO:0007669"/>
    <property type="project" value="TreeGrafter"/>
</dbReference>
<dbReference type="EMBL" id="BAVC01000122">
    <property type="protein sequence ID" value="GAE55068.1"/>
    <property type="molecule type" value="Genomic_DNA"/>
</dbReference>
<protein>
    <recommendedName>
        <fullName evidence="4">Transcriptional regulator LacI/GalR-like sensor domain-containing protein</fullName>
    </recommendedName>
</protein>
<evidence type="ECO:0000256" key="2">
    <source>
        <dbReference type="ARBA" id="ARBA00023125"/>
    </source>
</evidence>
<dbReference type="SUPFAM" id="SSF53822">
    <property type="entry name" value="Periplasmic binding protein-like I"/>
    <property type="match status" value="1"/>
</dbReference>